<keyword evidence="1" id="KW-0732">Signal</keyword>
<evidence type="ECO:0000313" key="4">
    <source>
        <dbReference type="Proteomes" id="UP000728106"/>
    </source>
</evidence>
<organism evidence="3 4">
    <name type="scientific">Weissella confusa</name>
    <name type="common">Lactobacillus confusus</name>
    <dbReference type="NCBI Taxonomy" id="1583"/>
    <lineage>
        <taxon>Bacteria</taxon>
        <taxon>Bacillati</taxon>
        <taxon>Bacillota</taxon>
        <taxon>Bacilli</taxon>
        <taxon>Lactobacillales</taxon>
        <taxon>Lactobacillaceae</taxon>
        <taxon>Weissella</taxon>
    </lineage>
</organism>
<dbReference type="GeneID" id="57978337"/>
<evidence type="ECO:0000256" key="1">
    <source>
        <dbReference type="SAM" id="SignalP"/>
    </source>
</evidence>
<dbReference type="EMBL" id="JAAOCP010000020">
    <property type="protein sequence ID" value="MBJ7639930.1"/>
    <property type="molecule type" value="Genomic_DNA"/>
</dbReference>
<evidence type="ECO:0000313" key="3">
    <source>
        <dbReference type="EMBL" id="MBJ7639930.1"/>
    </source>
</evidence>
<evidence type="ECO:0000313" key="2">
    <source>
        <dbReference type="EMBL" id="MBJ7633538.1"/>
    </source>
</evidence>
<gene>
    <name evidence="3" type="ORF">HAU20_11180</name>
    <name evidence="2" type="ORF">HAU43_10655</name>
</gene>
<dbReference type="EMBL" id="JAAOCX010000019">
    <property type="protein sequence ID" value="MBJ7633538.1"/>
    <property type="molecule type" value="Genomic_DNA"/>
</dbReference>
<name>A0A4Z0RNS6_WEICO</name>
<reference evidence="3" key="1">
    <citation type="submission" date="2020-02" db="EMBL/GenBank/DDBJ databases">
        <authorList>
            <person name="Fontana A."/>
            <person name="Patrone V."/>
            <person name="Morelli L."/>
        </authorList>
    </citation>
    <scope>NUCLEOTIDE SEQUENCE</scope>
    <source>
        <strain evidence="2">CCUG 30943</strain>
        <strain evidence="3">CCUG 43002</strain>
    </source>
</reference>
<feature type="signal peptide" evidence="1">
    <location>
        <begin position="1"/>
        <end position="26"/>
    </location>
</feature>
<sequence>MKKWQTKVMLVSTALVLVATGTVALANDSTSTGLEITGTPVTLQAAAGATDLNFESVRLAELAKGPVNRTVELPKGTFTVTNYTGMEQSWTLVAGITNFQQTLGGKPFDGHLKFGETELHTTEDGSLVGAASIAQKKMDFNQYTWESDPITVTLTVPPTVSIGTYNATIHYELQNGVVSK</sequence>
<reference evidence="3 4" key="2">
    <citation type="journal article" date="2021" name="Int. J. Food Microbiol.">
        <title>Safety demonstration of a microbial species for use in the food chain: Weissella confusa.</title>
        <authorList>
            <person name="Bourdichon F."/>
            <person name="Patrone V."/>
            <person name="Fontana A."/>
            <person name="Milani G."/>
            <person name="Morelli L."/>
        </authorList>
    </citation>
    <scope>NUCLEOTIDE SEQUENCE [LARGE SCALE GENOMIC DNA]</scope>
    <source>
        <strain evidence="2">CCUG 30943</strain>
        <strain evidence="3 4">CCUG 43002</strain>
    </source>
</reference>
<proteinExistence type="predicted"/>
<comment type="caution">
    <text evidence="3">The sequence shown here is derived from an EMBL/GenBank/DDBJ whole genome shotgun (WGS) entry which is preliminary data.</text>
</comment>
<evidence type="ECO:0008006" key="5">
    <source>
        <dbReference type="Google" id="ProtNLM"/>
    </source>
</evidence>
<dbReference type="RefSeq" id="WP_039968345.1">
    <property type="nucleotide sequence ID" value="NZ_ALXH01000117.1"/>
</dbReference>
<keyword evidence="4" id="KW-1185">Reference proteome</keyword>
<protein>
    <recommendedName>
        <fullName evidence="5">WxL domain-containing protein</fullName>
    </recommendedName>
</protein>
<dbReference type="Proteomes" id="UP000808038">
    <property type="component" value="Unassembled WGS sequence"/>
</dbReference>
<dbReference type="AlphaFoldDB" id="A0A4Z0RNS6"/>
<dbReference type="Proteomes" id="UP000728106">
    <property type="component" value="Unassembled WGS sequence"/>
</dbReference>
<feature type="chain" id="PRO_5044616917" description="WxL domain-containing protein" evidence="1">
    <location>
        <begin position="27"/>
        <end position="180"/>
    </location>
</feature>
<accession>A0A4Z0RNS6</accession>